<evidence type="ECO:0000313" key="2">
    <source>
        <dbReference type="EMBL" id="AMK78097.1"/>
    </source>
</evidence>
<reference evidence="2 3" key="1">
    <citation type="journal article" date="2015" name="Environ. Microbiol.">
        <title>Methane oxidation coupled to nitrate reduction under hypoxia by the Gammaproteobacterium Methylomonas denitrificans, sp. nov. type strain FJG1.</title>
        <authorList>
            <person name="Kits K.D."/>
            <person name="Klotz M.G."/>
            <person name="Stein L.Y."/>
        </authorList>
    </citation>
    <scope>NUCLEOTIDE SEQUENCE [LARGE SCALE GENOMIC DNA]</scope>
    <source>
        <strain evidence="2 3">FJG1</strain>
    </source>
</reference>
<dbReference type="EMBL" id="CP014476">
    <property type="protein sequence ID" value="AMK78097.1"/>
    <property type="molecule type" value="Genomic_DNA"/>
</dbReference>
<gene>
    <name evidence="2" type="ORF">JT25_016685</name>
</gene>
<evidence type="ECO:0000313" key="3">
    <source>
        <dbReference type="Proteomes" id="UP000030512"/>
    </source>
</evidence>
<evidence type="ECO:0008006" key="4">
    <source>
        <dbReference type="Google" id="ProtNLM"/>
    </source>
</evidence>
<dbReference type="Proteomes" id="UP000030512">
    <property type="component" value="Chromosome"/>
</dbReference>
<dbReference type="RefSeq" id="WP_036273215.1">
    <property type="nucleotide sequence ID" value="NZ_CP014476.1"/>
</dbReference>
<accession>A0A126T7N5</accession>
<sequence length="348" mass="35142">MKHVKKAVAQILTGTALVLTASHAGAVSVTSTTETFNAAHTITNGAGTNAIGTSLNNGGGIDGSGRAIATGHILTAGAGQAGVYHDYTTVKSWADMAIDLGWMHNADWVQINITDSGTYKIKSEVIGFRNAAGSANTSNATTTTTYSPMVLDKTIHPAFSIWSLAGSAFTGATSANNPATVQSPLAYGYTTGGNNNTMGFNQVAAPNGTNNSTFLATGGVNGFVGYSNSGFSGWYNGNGDLVGTGSAGSSSGTNADGFLYTDLTVNLGAGSYLIAIGGSCVDLVDCGPYQTKTVTTLATGATAVSKAYGTGWHELTVTAVPVPGAVWLFGSAMAGMIGFGRRKQALAV</sequence>
<feature type="chain" id="PRO_5007797838" description="PEP-CTERM protein-sorting domain-containing protein" evidence="1">
    <location>
        <begin position="27"/>
        <end position="348"/>
    </location>
</feature>
<keyword evidence="3" id="KW-1185">Reference proteome</keyword>
<keyword evidence="1" id="KW-0732">Signal</keyword>
<dbReference type="OrthoDB" id="5573673at2"/>
<protein>
    <recommendedName>
        <fullName evidence="4">PEP-CTERM protein-sorting domain-containing protein</fullName>
    </recommendedName>
</protein>
<organism evidence="2 3">
    <name type="scientific">Methylomonas denitrificans</name>
    <dbReference type="NCBI Taxonomy" id="1538553"/>
    <lineage>
        <taxon>Bacteria</taxon>
        <taxon>Pseudomonadati</taxon>
        <taxon>Pseudomonadota</taxon>
        <taxon>Gammaproteobacteria</taxon>
        <taxon>Methylococcales</taxon>
        <taxon>Methylococcaceae</taxon>
        <taxon>Methylomonas</taxon>
    </lineage>
</organism>
<name>A0A126T7N5_9GAMM</name>
<feature type="signal peptide" evidence="1">
    <location>
        <begin position="1"/>
        <end position="26"/>
    </location>
</feature>
<evidence type="ECO:0000256" key="1">
    <source>
        <dbReference type="SAM" id="SignalP"/>
    </source>
</evidence>
<dbReference type="KEGG" id="mdn:JT25_016685"/>
<proteinExistence type="predicted"/>
<dbReference type="AlphaFoldDB" id="A0A126T7N5"/>